<dbReference type="InterPro" id="IPR008580">
    <property type="entry name" value="PPPDE_dom"/>
</dbReference>
<evidence type="ECO:0000256" key="2">
    <source>
        <dbReference type="ARBA" id="ARBA00022670"/>
    </source>
</evidence>
<dbReference type="EMBL" id="NCVQ01000003">
    <property type="protein sequence ID" value="PWZ37477.1"/>
    <property type="molecule type" value="Genomic_DNA"/>
</dbReference>
<evidence type="ECO:0000313" key="6">
    <source>
        <dbReference type="EMBL" id="PWZ37477.1"/>
    </source>
</evidence>
<gene>
    <name evidence="6" type="primary">At4g17486_7</name>
    <name evidence="6" type="ORF">Zm00014a_019449</name>
</gene>
<keyword evidence="2" id="KW-0645">Protease</keyword>
<evidence type="ECO:0000259" key="5">
    <source>
        <dbReference type="PROSITE" id="PS51858"/>
    </source>
</evidence>
<dbReference type="PROSITE" id="PS51858">
    <property type="entry name" value="PPPDE"/>
    <property type="match status" value="1"/>
</dbReference>
<sequence length="191" mass="21032">MEAQNGSCGGAPLVLNVYDLTPMNNYLYWFGLGIFHSGIEVHGMEYGFGAHQFPASGVFEVEPKSCPGFIYRRSVWMGTTDLSRAEFRSFIENLAGKYNGNTYHLISKNCNHFTDDVSQYLVTFYKPLQILTQTSNKGRSTPGPPDDDMDSVSSSVLGDSDLGELDQHLLPSSTADVHSIDVPPNLAKDLL</sequence>
<feature type="region of interest" description="Disordered" evidence="4">
    <location>
        <begin position="134"/>
        <end position="164"/>
    </location>
</feature>
<evidence type="ECO:0000256" key="1">
    <source>
        <dbReference type="ARBA" id="ARBA00008140"/>
    </source>
</evidence>
<name>A0A3L6FRG6_MAIZE</name>
<dbReference type="AlphaFoldDB" id="A0A3L6FRG6"/>
<dbReference type="InterPro" id="IPR042266">
    <property type="entry name" value="PPPDE_sf"/>
</dbReference>
<protein>
    <submittedName>
        <fullName evidence="6">DeSI-like protein</fullName>
    </submittedName>
</protein>
<dbReference type="Pfam" id="PF05903">
    <property type="entry name" value="Peptidase_C97"/>
    <property type="match status" value="1"/>
</dbReference>
<organism evidence="6 7">
    <name type="scientific">Zea mays</name>
    <name type="common">Maize</name>
    <dbReference type="NCBI Taxonomy" id="4577"/>
    <lineage>
        <taxon>Eukaryota</taxon>
        <taxon>Viridiplantae</taxon>
        <taxon>Streptophyta</taxon>
        <taxon>Embryophyta</taxon>
        <taxon>Tracheophyta</taxon>
        <taxon>Spermatophyta</taxon>
        <taxon>Magnoliopsida</taxon>
        <taxon>Liliopsida</taxon>
        <taxon>Poales</taxon>
        <taxon>Poaceae</taxon>
        <taxon>PACMAD clade</taxon>
        <taxon>Panicoideae</taxon>
        <taxon>Andropogonodae</taxon>
        <taxon>Andropogoneae</taxon>
        <taxon>Tripsacinae</taxon>
        <taxon>Zea</taxon>
    </lineage>
</organism>
<feature type="domain" description="PPPDE" evidence="5">
    <location>
        <begin position="11"/>
        <end position="166"/>
    </location>
</feature>
<reference evidence="6 7" key="1">
    <citation type="journal article" date="2018" name="Nat. Genet.">
        <title>Extensive intraspecific gene order and gene structural variations between Mo17 and other maize genomes.</title>
        <authorList>
            <person name="Sun S."/>
            <person name="Zhou Y."/>
            <person name="Chen J."/>
            <person name="Shi J."/>
            <person name="Zhao H."/>
            <person name="Zhao H."/>
            <person name="Song W."/>
            <person name="Zhang M."/>
            <person name="Cui Y."/>
            <person name="Dong X."/>
            <person name="Liu H."/>
            <person name="Ma X."/>
            <person name="Jiao Y."/>
            <person name="Wang B."/>
            <person name="Wei X."/>
            <person name="Stein J.C."/>
            <person name="Glaubitz J.C."/>
            <person name="Lu F."/>
            <person name="Yu G."/>
            <person name="Liang C."/>
            <person name="Fengler K."/>
            <person name="Li B."/>
            <person name="Rafalski A."/>
            <person name="Schnable P.S."/>
            <person name="Ware D.H."/>
            <person name="Buckler E.S."/>
            <person name="Lai J."/>
        </authorList>
    </citation>
    <scope>NUCLEOTIDE SEQUENCE [LARGE SCALE GENOMIC DNA]</scope>
    <source>
        <strain evidence="7">cv. Missouri 17</strain>
        <tissue evidence="6">Seedling</tissue>
    </source>
</reference>
<accession>A0A3L6FRG6</accession>
<evidence type="ECO:0000313" key="7">
    <source>
        <dbReference type="Proteomes" id="UP000251960"/>
    </source>
</evidence>
<proteinExistence type="inferred from homology"/>
<dbReference type="GO" id="GO:0006508">
    <property type="term" value="P:proteolysis"/>
    <property type="evidence" value="ECO:0007669"/>
    <property type="project" value="UniProtKB-KW"/>
</dbReference>
<dbReference type="ExpressionAtlas" id="A0A3L6FRG6">
    <property type="expression patterns" value="baseline and differential"/>
</dbReference>
<feature type="compositionally biased region" description="Low complexity" evidence="4">
    <location>
        <begin position="151"/>
        <end position="160"/>
    </location>
</feature>
<dbReference type="GO" id="GO:0008233">
    <property type="term" value="F:peptidase activity"/>
    <property type="evidence" value="ECO:0007669"/>
    <property type="project" value="UniProtKB-KW"/>
</dbReference>
<comment type="caution">
    <text evidence="6">The sequence shown here is derived from an EMBL/GenBank/DDBJ whole genome shotgun (WGS) entry which is preliminary data.</text>
</comment>
<dbReference type="Proteomes" id="UP000251960">
    <property type="component" value="Chromosome 2"/>
</dbReference>
<comment type="similarity">
    <text evidence="1">Belongs to the DeSI family.</text>
</comment>
<evidence type="ECO:0000256" key="3">
    <source>
        <dbReference type="ARBA" id="ARBA00022801"/>
    </source>
</evidence>
<dbReference type="PANTHER" id="PTHR12378:SF10">
    <property type="entry name" value="OS04G0548000 PROTEIN"/>
    <property type="match status" value="1"/>
</dbReference>
<dbReference type="Gene3D" id="3.90.1720.30">
    <property type="entry name" value="PPPDE domains"/>
    <property type="match status" value="1"/>
</dbReference>
<evidence type="ECO:0000256" key="4">
    <source>
        <dbReference type="SAM" id="MobiDB-lite"/>
    </source>
</evidence>
<dbReference type="SMART" id="SM01179">
    <property type="entry name" value="DUF862"/>
    <property type="match status" value="1"/>
</dbReference>
<dbReference type="PANTHER" id="PTHR12378">
    <property type="entry name" value="DESUMOYLATING ISOPEPTIDASE"/>
    <property type="match status" value="1"/>
</dbReference>
<keyword evidence="3" id="KW-0378">Hydrolase</keyword>